<keyword evidence="1" id="KW-0732">Signal</keyword>
<dbReference type="RefSeq" id="WP_147297017.1">
    <property type="nucleotide sequence ID" value="NZ_JAVDQS010000001.1"/>
</dbReference>
<evidence type="ECO:0000313" key="2">
    <source>
        <dbReference type="EMBL" id="MDR6403673.1"/>
    </source>
</evidence>
<organism evidence="2 3">
    <name type="scientific">Chryseobacterium geocarposphaerae</name>
    <dbReference type="NCBI Taxonomy" id="1416776"/>
    <lineage>
        <taxon>Bacteria</taxon>
        <taxon>Pseudomonadati</taxon>
        <taxon>Bacteroidota</taxon>
        <taxon>Flavobacteriia</taxon>
        <taxon>Flavobacteriales</taxon>
        <taxon>Weeksellaceae</taxon>
        <taxon>Chryseobacterium group</taxon>
        <taxon>Chryseobacterium</taxon>
    </lineage>
</organism>
<evidence type="ECO:0000256" key="1">
    <source>
        <dbReference type="SAM" id="SignalP"/>
    </source>
</evidence>
<reference evidence="2 3" key="1">
    <citation type="submission" date="2023-07" db="EMBL/GenBank/DDBJ databases">
        <title>Sorghum-associated microbial communities from plants grown in Nebraska, USA.</title>
        <authorList>
            <person name="Schachtman D."/>
        </authorList>
    </citation>
    <scope>NUCLEOTIDE SEQUENCE [LARGE SCALE GENOMIC DNA]</scope>
    <source>
        <strain evidence="2 3">DS1709</strain>
    </source>
</reference>
<gene>
    <name evidence="2" type="ORF">J2781_000577</name>
</gene>
<sequence>MKIQLLFYVAMLLGITVQAQVGINTATPHPSALLDLNSSNKGLLLPRVALTSTTDITTVPNPAKGLMVYATQDSGTGITVIQRDTLYKFDGTIWKALTTREKFISNEIPRIVAVGRKTTVEGCVGITTAPFNLNQRSNTALITTTGGFTAPQPGYYMFSVKMTQLMYPAPGQVFDQSPYIHAPNLATYSYLYRGAGIGNQRASILGVIYLAQGATTQGFRWNLGNNTCPSDGRILEQEVIWEYLGNPL</sequence>
<feature type="chain" id="PRO_5045724482" description="C1q domain-containing protein" evidence="1">
    <location>
        <begin position="20"/>
        <end position="248"/>
    </location>
</feature>
<evidence type="ECO:0008006" key="4">
    <source>
        <dbReference type="Google" id="ProtNLM"/>
    </source>
</evidence>
<dbReference type="EMBL" id="JAVDQS010000001">
    <property type="protein sequence ID" value="MDR6403673.1"/>
    <property type="molecule type" value="Genomic_DNA"/>
</dbReference>
<evidence type="ECO:0000313" key="3">
    <source>
        <dbReference type="Proteomes" id="UP001184853"/>
    </source>
</evidence>
<keyword evidence="3" id="KW-1185">Reference proteome</keyword>
<name>A0ABU1LAC8_9FLAO</name>
<feature type="signal peptide" evidence="1">
    <location>
        <begin position="1"/>
        <end position="19"/>
    </location>
</feature>
<proteinExistence type="predicted"/>
<protein>
    <recommendedName>
        <fullName evidence="4">C1q domain-containing protein</fullName>
    </recommendedName>
</protein>
<comment type="caution">
    <text evidence="2">The sequence shown here is derived from an EMBL/GenBank/DDBJ whole genome shotgun (WGS) entry which is preliminary data.</text>
</comment>
<accession>A0ABU1LAC8</accession>
<dbReference type="Proteomes" id="UP001184853">
    <property type="component" value="Unassembled WGS sequence"/>
</dbReference>